<evidence type="ECO:0000313" key="2">
    <source>
        <dbReference type="EMBL" id="ELR19673.1"/>
    </source>
</evidence>
<keyword evidence="1" id="KW-1133">Transmembrane helix</keyword>
<evidence type="ECO:0000256" key="1">
    <source>
        <dbReference type="SAM" id="Phobius"/>
    </source>
</evidence>
<keyword evidence="3" id="KW-1185">Reference proteome</keyword>
<evidence type="ECO:0000313" key="3">
    <source>
        <dbReference type="Proteomes" id="UP000011083"/>
    </source>
</evidence>
<dbReference type="VEuPathDB" id="AmoebaDB:ACA1_199560"/>
<keyword evidence="1" id="KW-0812">Transmembrane</keyword>
<feature type="transmembrane region" description="Helical" evidence="1">
    <location>
        <begin position="283"/>
        <end position="301"/>
    </location>
</feature>
<dbReference type="Proteomes" id="UP000011083">
    <property type="component" value="Unassembled WGS sequence"/>
</dbReference>
<feature type="transmembrane region" description="Helical" evidence="1">
    <location>
        <begin position="81"/>
        <end position="99"/>
    </location>
</feature>
<organism evidence="2 3">
    <name type="scientific">Acanthamoeba castellanii (strain ATCC 30010 / Neff)</name>
    <dbReference type="NCBI Taxonomy" id="1257118"/>
    <lineage>
        <taxon>Eukaryota</taxon>
        <taxon>Amoebozoa</taxon>
        <taxon>Discosea</taxon>
        <taxon>Longamoebia</taxon>
        <taxon>Centramoebida</taxon>
        <taxon>Acanthamoebidae</taxon>
        <taxon>Acanthamoeba</taxon>
    </lineage>
</organism>
<sequence length="344" mass="39169">MGNFRGHAFPGTMMLMLGVVHFLRASDVSFLRKLRTSQFWITFEAFGFAFYGALGAFLEYLDGVIVNHEIFNVRESHQDHIHITSMVSMAGLLTLLHQYKVLKAPGWGLALPAGLCFIALYFTAHPQPDELLTFSHQVTAFLFFLYGVSRSAEYLVNLHLGSEHHTKVNDLSVAYRQSGRQLSSSFYLLGIPDLLRCCCRKLVRSRSDAAQETLVGIHPAYTNQKSYETVFPLITAFALFFNGVWWWEMAVSLFIQANKEEIGHNMNGMHAVHFAYSHMIYKHLLWVLSAALLVSLFFRWLESRLCIPQSSDIIELPAEIDDLDLEVDLQVDADHGRRTPLHQL</sequence>
<gene>
    <name evidence="2" type="ORF">ACA1_199560</name>
</gene>
<dbReference type="RefSeq" id="XP_004341765.1">
    <property type="nucleotide sequence ID" value="XM_004341717.1"/>
</dbReference>
<protein>
    <submittedName>
        <fullName evidence="2">Uncharacterized protein</fullName>
    </submittedName>
</protein>
<name>L8H4L7_ACACF</name>
<reference evidence="2 3" key="1">
    <citation type="journal article" date="2013" name="Genome Biol.">
        <title>Genome of Acanthamoeba castellanii highlights extensive lateral gene transfer and early evolution of tyrosine kinase signaling.</title>
        <authorList>
            <person name="Clarke M."/>
            <person name="Lohan A.J."/>
            <person name="Liu B."/>
            <person name="Lagkouvardos I."/>
            <person name="Roy S."/>
            <person name="Zafar N."/>
            <person name="Bertelli C."/>
            <person name="Schilde C."/>
            <person name="Kianianmomeni A."/>
            <person name="Burglin T.R."/>
            <person name="Frech C."/>
            <person name="Turcotte B."/>
            <person name="Kopec K.O."/>
            <person name="Synnott J.M."/>
            <person name="Choo C."/>
            <person name="Paponov I."/>
            <person name="Finkler A."/>
            <person name="Soon Heng Tan C."/>
            <person name="Hutchins A.P."/>
            <person name="Weinmeier T."/>
            <person name="Rattei T."/>
            <person name="Chu J.S."/>
            <person name="Gimenez G."/>
            <person name="Irimia M."/>
            <person name="Rigden D.J."/>
            <person name="Fitzpatrick D.A."/>
            <person name="Lorenzo-Morales J."/>
            <person name="Bateman A."/>
            <person name="Chiu C.H."/>
            <person name="Tang P."/>
            <person name="Hegemann P."/>
            <person name="Fromm H."/>
            <person name="Raoult D."/>
            <person name="Greub G."/>
            <person name="Miranda-Saavedra D."/>
            <person name="Chen N."/>
            <person name="Nash P."/>
            <person name="Ginger M.L."/>
            <person name="Horn M."/>
            <person name="Schaap P."/>
            <person name="Caler L."/>
            <person name="Loftus B."/>
        </authorList>
    </citation>
    <scope>NUCLEOTIDE SEQUENCE [LARGE SCALE GENOMIC DNA]</scope>
    <source>
        <strain evidence="2 3">Neff</strain>
    </source>
</reference>
<keyword evidence="1" id="KW-0472">Membrane</keyword>
<feature type="transmembrane region" description="Helical" evidence="1">
    <location>
        <begin position="106"/>
        <end position="125"/>
    </location>
</feature>
<feature type="transmembrane region" description="Helical" evidence="1">
    <location>
        <begin position="230"/>
        <end position="247"/>
    </location>
</feature>
<dbReference type="GeneID" id="14920499"/>
<proteinExistence type="predicted"/>
<dbReference type="AlphaFoldDB" id="L8H4L7"/>
<dbReference type="EMBL" id="KB007932">
    <property type="protein sequence ID" value="ELR19673.1"/>
    <property type="molecule type" value="Genomic_DNA"/>
</dbReference>
<dbReference type="KEGG" id="acan:ACA1_199560"/>
<accession>L8H4L7</accession>
<feature type="transmembrane region" description="Helical" evidence="1">
    <location>
        <begin position="6"/>
        <end position="26"/>
    </location>
</feature>
<feature type="transmembrane region" description="Helical" evidence="1">
    <location>
        <begin position="38"/>
        <end position="61"/>
    </location>
</feature>